<reference evidence="1" key="1">
    <citation type="submission" date="2018-11" db="EMBL/GenBank/DDBJ databases">
        <authorList>
            <consortium name="Pathogen Informatics"/>
        </authorList>
    </citation>
    <scope>NUCLEOTIDE SEQUENCE</scope>
</reference>
<name>A0A448X211_9PLAT</name>
<sequence>MMSELAAHAPSFFPDDLVTKVVESVSKTHYPHHTYLLETACRMIATAATSLDKLHFKRHLDTLLPVLAWSISSSLSLAICAAEEALKAISLRVGSSILRGRIENHMDAYLLTSLLSHL</sequence>
<evidence type="ECO:0000313" key="1">
    <source>
        <dbReference type="EMBL" id="VEL26130.1"/>
    </source>
</evidence>
<dbReference type="AlphaFoldDB" id="A0A448X211"/>
<organism evidence="1 2">
    <name type="scientific">Protopolystoma xenopodis</name>
    <dbReference type="NCBI Taxonomy" id="117903"/>
    <lineage>
        <taxon>Eukaryota</taxon>
        <taxon>Metazoa</taxon>
        <taxon>Spiralia</taxon>
        <taxon>Lophotrochozoa</taxon>
        <taxon>Platyhelminthes</taxon>
        <taxon>Monogenea</taxon>
        <taxon>Polyopisthocotylea</taxon>
        <taxon>Polystomatidea</taxon>
        <taxon>Polystomatidae</taxon>
        <taxon>Protopolystoma</taxon>
    </lineage>
</organism>
<comment type="caution">
    <text evidence="1">The sequence shown here is derived from an EMBL/GenBank/DDBJ whole genome shotgun (WGS) entry which is preliminary data.</text>
</comment>
<keyword evidence="2" id="KW-1185">Reference proteome</keyword>
<accession>A0A448X211</accession>
<evidence type="ECO:0000313" key="2">
    <source>
        <dbReference type="Proteomes" id="UP000784294"/>
    </source>
</evidence>
<protein>
    <submittedName>
        <fullName evidence="1">Uncharacterized protein</fullName>
    </submittedName>
</protein>
<gene>
    <name evidence="1" type="ORF">PXEA_LOCUS19570</name>
</gene>
<dbReference type="Proteomes" id="UP000784294">
    <property type="component" value="Unassembled WGS sequence"/>
</dbReference>
<proteinExistence type="predicted"/>
<dbReference type="EMBL" id="CAAALY010078283">
    <property type="protein sequence ID" value="VEL26130.1"/>
    <property type="molecule type" value="Genomic_DNA"/>
</dbReference>